<protein>
    <submittedName>
        <fullName evidence="2">Uncharacterized protein</fullName>
    </submittedName>
</protein>
<dbReference type="WBParaSite" id="PEQ_0000478201-mRNA-1">
    <property type="protein sequence ID" value="PEQ_0000478201-mRNA-1"/>
    <property type="gene ID" value="PEQ_0000478201"/>
</dbReference>
<keyword evidence="1" id="KW-1185">Reference proteome</keyword>
<reference evidence="2" key="1">
    <citation type="submission" date="2022-11" db="UniProtKB">
        <authorList>
            <consortium name="WormBaseParasite"/>
        </authorList>
    </citation>
    <scope>IDENTIFICATION</scope>
</reference>
<accession>A0A914RJ18</accession>
<name>A0A914RJ18_PAREQ</name>
<dbReference type="Proteomes" id="UP000887564">
    <property type="component" value="Unplaced"/>
</dbReference>
<sequence length="43" mass="5249">MSELMSVPRDYWLEDAKEVRHFIDEQVIRNNPLSKFHPIHQKN</sequence>
<proteinExistence type="predicted"/>
<dbReference type="AlphaFoldDB" id="A0A914RJ18"/>
<evidence type="ECO:0000313" key="2">
    <source>
        <dbReference type="WBParaSite" id="PEQ_0000478201-mRNA-1"/>
    </source>
</evidence>
<organism evidence="1 2">
    <name type="scientific">Parascaris equorum</name>
    <name type="common">Equine roundworm</name>
    <dbReference type="NCBI Taxonomy" id="6256"/>
    <lineage>
        <taxon>Eukaryota</taxon>
        <taxon>Metazoa</taxon>
        <taxon>Ecdysozoa</taxon>
        <taxon>Nematoda</taxon>
        <taxon>Chromadorea</taxon>
        <taxon>Rhabditida</taxon>
        <taxon>Spirurina</taxon>
        <taxon>Ascaridomorpha</taxon>
        <taxon>Ascaridoidea</taxon>
        <taxon>Ascarididae</taxon>
        <taxon>Parascaris</taxon>
    </lineage>
</organism>
<evidence type="ECO:0000313" key="1">
    <source>
        <dbReference type="Proteomes" id="UP000887564"/>
    </source>
</evidence>